<evidence type="ECO:0000313" key="2">
    <source>
        <dbReference type="EMBL" id="KZT25217.1"/>
    </source>
</evidence>
<name>A0A165SIR4_9AGAM</name>
<dbReference type="InParanoid" id="A0A165SIR4"/>
<feature type="compositionally biased region" description="Polar residues" evidence="1">
    <location>
        <begin position="234"/>
        <end position="247"/>
    </location>
</feature>
<proteinExistence type="predicted"/>
<protein>
    <submittedName>
        <fullName evidence="2">Uncharacterized protein</fullName>
    </submittedName>
</protein>
<feature type="region of interest" description="Disordered" evidence="1">
    <location>
        <begin position="222"/>
        <end position="247"/>
    </location>
</feature>
<feature type="compositionally biased region" description="Basic residues" evidence="1">
    <location>
        <begin position="358"/>
        <end position="367"/>
    </location>
</feature>
<dbReference type="Proteomes" id="UP000076761">
    <property type="component" value="Unassembled WGS sequence"/>
</dbReference>
<evidence type="ECO:0000313" key="3">
    <source>
        <dbReference type="Proteomes" id="UP000076761"/>
    </source>
</evidence>
<dbReference type="OrthoDB" id="3243413at2759"/>
<keyword evidence="3" id="KW-1185">Reference proteome</keyword>
<gene>
    <name evidence="2" type="ORF">NEOLEDRAFT_1169657</name>
</gene>
<evidence type="ECO:0000256" key="1">
    <source>
        <dbReference type="SAM" id="MobiDB-lite"/>
    </source>
</evidence>
<reference evidence="2 3" key="1">
    <citation type="journal article" date="2016" name="Mol. Biol. Evol.">
        <title>Comparative Genomics of Early-Diverging Mushroom-Forming Fungi Provides Insights into the Origins of Lignocellulose Decay Capabilities.</title>
        <authorList>
            <person name="Nagy L.G."/>
            <person name="Riley R."/>
            <person name="Tritt A."/>
            <person name="Adam C."/>
            <person name="Daum C."/>
            <person name="Floudas D."/>
            <person name="Sun H."/>
            <person name="Yadav J.S."/>
            <person name="Pangilinan J."/>
            <person name="Larsson K.H."/>
            <person name="Matsuura K."/>
            <person name="Barry K."/>
            <person name="Labutti K."/>
            <person name="Kuo R."/>
            <person name="Ohm R.A."/>
            <person name="Bhattacharya S.S."/>
            <person name="Shirouzu T."/>
            <person name="Yoshinaga Y."/>
            <person name="Martin F.M."/>
            <person name="Grigoriev I.V."/>
            <person name="Hibbett D.S."/>
        </authorList>
    </citation>
    <scope>NUCLEOTIDE SEQUENCE [LARGE SCALE GENOMIC DNA]</scope>
    <source>
        <strain evidence="2 3">HHB14362 ss-1</strain>
    </source>
</reference>
<sequence length="409" mass="45216">MPKREKSPSPAREEKFYVVYCPYPGSDIAVLEDRKMLAYWLVCILDNQDYLITLRSKPSAPNMIIFEVSESFNEPRKLLGAHKWSDVLTNPSSDEMERVSMIYRCKLHNNRMVQKLGWKEWPIEDSWFQEKRWQSIQRVIKYPYPLSHRCDTPGVDHDCLCHPLSTALFPLPAVQAPRPVPVGSEAWLESKDTPSRAYHAPKCVPVRSAAWSESKNVGPAINTSAGGAWARGPPTTSRKCGTPHLTQRQSISATSAAKVGIKGITSHSASVQSDPPQLSLEALSLSADDTDSPISEWGDIIPVKAHTKPVVVDPNDDLWGGYTEHTDNKVTCPVHGKVCNPGICAAMEGVLEENKSNNKMKMKKGSVKKGERGSGSTTGLTVNRGKRREQRAYQVNGDLVEGQGSALSE</sequence>
<feature type="region of interest" description="Disordered" evidence="1">
    <location>
        <begin position="355"/>
        <end position="409"/>
    </location>
</feature>
<dbReference type="AlphaFoldDB" id="A0A165SIR4"/>
<accession>A0A165SIR4</accession>
<organism evidence="2 3">
    <name type="scientific">Neolentinus lepideus HHB14362 ss-1</name>
    <dbReference type="NCBI Taxonomy" id="1314782"/>
    <lineage>
        <taxon>Eukaryota</taxon>
        <taxon>Fungi</taxon>
        <taxon>Dikarya</taxon>
        <taxon>Basidiomycota</taxon>
        <taxon>Agaricomycotina</taxon>
        <taxon>Agaricomycetes</taxon>
        <taxon>Gloeophyllales</taxon>
        <taxon>Gloeophyllaceae</taxon>
        <taxon>Neolentinus</taxon>
    </lineage>
</organism>
<dbReference type="EMBL" id="KV425573">
    <property type="protein sequence ID" value="KZT25217.1"/>
    <property type="molecule type" value="Genomic_DNA"/>
</dbReference>